<evidence type="ECO:0000313" key="3">
    <source>
        <dbReference type="Proteomes" id="UP000468650"/>
    </source>
</evidence>
<gene>
    <name evidence="2" type="ORF">F8C67_08480</name>
</gene>
<reference evidence="2 3" key="1">
    <citation type="submission" date="2019-09" db="EMBL/GenBank/DDBJ databases">
        <title>Genomes of family Cryomorphaceae.</title>
        <authorList>
            <person name="Bowman J.P."/>
        </authorList>
    </citation>
    <scope>NUCLEOTIDE SEQUENCE [LARGE SCALE GENOMIC DNA]</scope>
    <source>
        <strain evidence="2 3">LMG 25704</strain>
    </source>
</reference>
<keyword evidence="1" id="KW-0732">Signal</keyword>
<dbReference type="EMBL" id="WBVO01000006">
    <property type="protein sequence ID" value="KAB2809907.1"/>
    <property type="molecule type" value="Genomic_DNA"/>
</dbReference>
<name>A0A6N6RHZ6_9FLAO</name>
<feature type="signal peptide" evidence="1">
    <location>
        <begin position="1"/>
        <end position="18"/>
    </location>
</feature>
<evidence type="ECO:0000313" key="2">
    <source>
        <dbReference type="EMBL" id="KAB2809907.1"/>
    </source>
</evidence>
<comment type="caution">
    <text evidence="2">The sequence shown here is derived from an EMBL/GenBank/DDBJ whole genome shotgun (WGS) entry which is preliminary data.</text>
</comment>
<dbReference type="Proteomes" id="UP000468650">
    <property type="component" value="Unassembled WGS sequence"/>
</dbReference>
<feature type="chain" id="PRO_5026806635" evidence="1">
    <location>
        <begin position="19"/>
        <end position="331"/>
    </location>
</feature>
<dbReference type="RefSeq" id="WP_151667407.1">
    <property type="nucleotide sequence ID" value="NZ_WBVO01000006.1"/>
</dbReference>
<proteinExistence type="predicted"/>
<evidence type="ECO:0000256" key="1">
    <source>
        <dbReference type="SAM" id="SignalP"/>
    </source>
</evidence>
<dbReference type="AlphaFoldDB" id="A0A6N6RHZ6"/>
<keyword evidence="3" id="KW-1185">Reference proteome</keyword>
<accession>A0A6N6RHZ6</accession>
<sequence>MIKHLCFAISFISISAMAQPGYPEPCQNDNYPVYKDLNYDGEPDVQLYMSSEGTDDVPSSSGMCFYGFQFMNPNMGLLVEQDWNTLSGTTSYLHRDSAKYIEFRQSRVQPLLARPYGRDASREWRAYVEMKEYYAFYQIEDGDTLLGWFEIRLDTATGNVAFGESVRMGSGNGVIVPGSYQFNGESIFRIGWKHNAQVGIGAVDRGPVSARTAKGAFYAGYYAQYGLMIEDVHMIGFESSINAEFYNWNASNNINVRWSSFLHIVIIDFGFAFNRQFPLNSELETITSFQWETGLSLMNYRLMFGFNARPLTDGVSPAAIPKYSLRFNYQF</sequence>
<protein>
    <submittedName>
        <fullName evidence="2">Uncharacterized protein</fullName>
    </submittedName>
</protein>
<organism evidence="2 3">
    <name type="scientific">Phaeocystidibacter luteus</name>
    <dbReference type="NCBI Taxonomy" id="911197"/>
    <lineage>
        <taxon>Bacteria</taxon>
        <taxon>Pseudomonadati</taxon>
        <taxon>Bacteroidota</taxon>
        <taxon>Flavobacteriia</taxon>
        <taxon>Flavobacteriales</taxon>
        <taxon>Phaeocystidibacteraceae</taxon>
        <taxon>Phaeocystidibacter</taxon>
    </lineage>
</organism>